<gene>
    <name evidence="2" type="ORF">GCM10011503_10950</name>
</gene>
<dbReference type="Proteomes" id="UP000628854">
    <property type="component" value="Unassembled WGS sequence"/>
</dbReference>
<organism evidence="2 3">
    <name type="scientific">Henriciella pelagia</name>
    <dbReference type="NCBI Taxonomy" id="1977912"/>
    <lineage>
        <taxon>Bacteria</taxon>
        <taxon>Pseudomonadati</taxon>
        <taxon>Pseudomonadota</taxon>
        <taxon>Alphaproteobacteria</taxon>
        <taxon>Hyphomonadales</taxon>
        <taxon>Hyphomonadaceae</taxon>
        <taxon>Henriciella</taxon>
    </lineage>
</organism>
<name>A0ABQ1JE93_9PROT</name>
<sequence length="143" mass="15422">MKLARKKLPEKGPAIGRLKLQWADIVGPSLAKVCEPDKIGASPKGKGRVLTLRCIPAASTMVQHQSELIRQRVSVSLGGDVRDIRIVQGPLKQSPPAAPAKKRRTLTPSERESLLSSVQTIEDTDLRKAVLALGEAVLTTDES</sequence>
<dbReference type="Pfam" id="PF05258">
    <property type="entry name" value="DciA"/>
    <property type="match status" value="1"/>
</dbReference>
<evidence type="ECO:0000256" key="1">
    <source>
        <dbReference type="SAM" id="MobiDB-lite"/>
    </source>
</evidence>
<evidence type="ECO:0008006" key="4">
    <source>
        <dbReference type="Google" id="ProtNLM"/>
    </source>
</evidence>
<comment type="caution">
    <text evidence="2">The sequence shown here is derived from an EMBL/GenBank/DDBJ whole genome shotgun (WGS) entry which is preliminary data.</text>
</comment>
<evidence type="ECO:0000313" key="3">
    <source>
        <dbReference type="Proteomes" id="UP000628854"/>
    </source>
</evidence>
<dbReference type="InterPro" id="IPR007922">
    <property type="entry name" value="DciA-like"/>
</dbReference>
<evidence type="ECO:0000313" key="2">
    <source>
        <dbReference type="EMBL" id="GGB64005.1"/>
    </source>
</evidence>
<accession>A0ABQ1JE93</accession>
<proteinExistence type="predicted"/>
<reference evidence="3" key="1">
    <citation type="journal article" date="2019" name="Int. J. Syst. Evol. Microbiol.">
        <title>The Global Catalogue of Microorganisms (GCM) 10K type strain sequencing project: providing services to taxonomists for standard genome sequencing and annotation.</title>
        <authorList>
            <consortium name="The Broad Institute Genomics Platform"/>
            <consortium name="The Broad Institute Genome Sequencing Center for Infectious Disease"/>
            <person name="Wu L."/>
            <person name="Ma J."/>
        </authorList>
    </citation>
    <scope>NUCLEOTIDE SEQUENCE [LARGE SCALE GENOMIC DNA]</scope>
    <source>
        <strain evidence="3">CGMCC 1.15928</strain>
    </source>
</reference>
<dbReference type="EMBL" id="BMKF01000001">
    <property type="protein sequence ID" value="GGB64005.1"/>
    <property type="molecule type" value="Genomic_DNA"/>
</dbReference>
<feature type="region of interest" description="Disordered" evidence="1">
    <location>
        <begin position="86"/>
        <end position="116"/>
    </location>
</feature>
<keyword evidence="3" id="KW-1185">Reference proteome</keyword>
<protein>
    <recommendedName>
        <fullName evidence="4">DUF721 domain-containing protein</fullName>
    </recommendedName>
</protein>